<feature type="compositionally biased region" description="Basic and acidic residues" evidence="1">
    <location>
        <begin position="321"/>
        <end position="338"/>
    </location>
</feature>
<feature type="compositionally biased region" description="Polar residues" evidence="1">
    <location>
        <begin position="258"/>
        <end position="283"/>
    </location>
</feature>
<name>A0A812MVL9_9DINO</name>
<keyword evidence="4" id="KW-1185">Reference proteome</keyword>
<feature type="region of interest" description="Disordered" evidence="1">
    <location>
        <begin position="139"/>
        <end position="164"/>
    </location>
</feature>
<evidence type="ECO:0000313" key="3">
    <source>
        <dbReference type="EMBL" id="CAE7287474.1"/>
    </source>
</evidence>
<accession>A0A812MVL9</accession>
<evidence type="ECO:0000313" key="4">
    <source>
        <dbReference type="Proteomes" id="UP000604046"/>
    </source>
</evidence>
<sequence>MRSVFVIVLSILYTSSASSGASSAAPALPGRSLRGAEDARLLQLMPEDTTPRVGVPQCGPGYVDSTAGNARYPWRCAASCPGGMWWASHDCFCACVPSQSVYTPPPSSVTSQPVTSQRPQTTMGYVPVQPSPAPSPYVYEAPKEPNTTPAPASATPAARAAPQAEGGDFPVGAAATVVGILLVCGAITCLWVCLGPGPEKSVLVAEVPAVTVHSPKNYCPQPPQLTDPVKPPRSSSKMSTVTVSSDHALIPGSRKSSRVSCGSIGSQTSNPANPQNTAPKNNWEMMSTTSSCALPPVIINSTLWAHHVDEVTAGSQSRQLTPERSRGSSKMSRVEPETSSRGASKSSTKSRAR</sequence>
<gene>
    <name evidence="3" type="ORF">SNAT2548_LOCUS15194</name>
</gene>
<comment type="caution">
    <text evidence="3">The sequence shown here is derived from an EMBL/GenBank/DDBJ whole genome shotgun (WGS) entry which is preliminary data.</text>
</comment>
<feature type="region of interest" description="Disordered" evidence="1">
    <location>
        <begin position="312"/>
        <end position="353"/>
    </location>
</feature>
<protein>
    <submittedName>
        <fullName evidence="3">Uncharacterized protein</fullName>
    </submittedName>
</protein>
<proteinExistence type="predicted"/>
<feature type="compositionally biased region" description="Low complexity" evidence="1">
    <location>
        <begin position="234"/>
        <end position="245"/>
    </location>
</feature>
<feature type="chain" id="PRO_5032890944" evidence="2">
    <location>
        <begin position="18"/>
        <end position="353"/>
    </location>
</feature>
<feature type="region of interest" description="Disordered" evidence="1">
    <location>
        <begin position="218"/>
        <end position="283"/>
    </location>
</feature>
<dbReference type="AlphaFoldDB" id="A0A812MVL9"/>
<keyword evidence="2" id="KW-0732">Signal</keyword>
<feature type="compositionally biased region" description="Pro residues" evidence="1">
    <location>
        <begin position="220"/>
        <end position="231"/>
    </location>
</feature>
<feature type="signal peptide" evidence="2">
    <location>
        <begin position="1"/>
        <end position="17"/>
    </location>
</feature>
<reference evidence="3" key="1">
    <citation type="submission" date="2021-02" db="EMBL/GenBank/DDBJ databases">
        <authorList>
            <person name="Dougan E. K."/>
            <person name="Rhodes N."/>
            <person name="Thang M."/>
            <person name="Chan C."/>
        </authorList>
    </citation>
    <scope>NUCLEOTIDE SEQUENCE</scope>
</reference>
<feature type="compositionally biased region" description="Low complexity" evidence="1">
    <location>
        <begin position="145"/>
        <end position="164"/>
    </location>
</feature>
<dbReference type="Proteomes" id="UP000604046">
    <property type="component" value="Unassembled WGS sequence"/>
</dbReference>
<dbReference type="EMBL" id="CAJNDS010001890">
    <property type="protein sequence ID" value="CAE7287474.1"/>
    <property type="molecule type" value="Genomic_DNA"/>
</dbReference>
<evidence type="ECO:0000256" key="1">
    <source>
        <dbReference type="SAM" id="MobiDB-lite"/>
    </source>
</evidence>
<evidence type="ECO:0000256" key="2">
    <source>
        <dbReference type="SAM" id="SignalP"/>
    </source>
</evidence>
<organism evidence="3 4">
    <name type="scientific">Symbiodinium natans</name>
    <dbReference type="NCBI Taxonomy" id="878477"/>
    <lineage>
        <taxon>Eukaryota</taxon>
        <taxon>Sar</taxon>
        <taxon>Alveolata</taxon>
        <taxon>Dinophyceae</taxon>
        <taxon>Suessiales</taxon>
        <taxon>Symbiodiniaceae</taxon>
        <taxon>Symbiodinium</taxon>
    </lineage>
</organism>
<dbReference type="OrthoDB" id="10553361at2759"/>